<dbReference type="SUPFAM" id="SSF49313">
    <property type="entry name" value="Cadherin-like"/>
    <property type="match status" value="1"/>
</dbReference>
<dbReference type="RefSeq" id="WP_309956966.1">
    <property type="nucleotide sequence ID" value="NZ_JAVDUJ010000001.1"/>
</dbReference>
<keyword evidence="6" id="KW-0732">Signal</keyword>
<gene>
    <name evidence="9" type="ORF">J2S36_001454</name>
</gene>
<dbReference type="InterPro" id="IPR013783">
    <property type="entry name" value="Ig-like_fold"/>
</dbReference>
<dbReference type="Pfam" id="PF13472">
    <property type="entry name" value="Lipase_GDSL_2"/>
    <property type="match status" value="1"/>
</dbReference>
<dbReference type="InterPro" id="IPR026856">
    <property type="entry name" value="Sialidase_fam"/>
</dbReference>
<dbReference type="InterPro" id="IPR013830">
    <property type="entry name" value="SGNH_hydro"/>
</dbReference>
<dbReference type="Pfam" id="PF13385">
    <property type="entry name" value="Laminin_G_3"/>
    <property type="match status" value="1"/>
</dbReference>
<dbReference type="EC" id="3.2.1.18" evidence="3"/>
<keyword evidence="5" id="KW-1133">Transmembrane helix</keyword>
<dbReference type="InterPro" id="IPR011040">
    <property type="entry name" value="Sialidase"/>
</dbReference>
<keyword evidence="9" id="KW-0378">Hydrolase</keyword>
<feature type="compositionally biased region" description="Polar residues" evidence="4">
    <location>
        <begin position="337"/>
        <end position="347"/>
    </location>
</feature>
<dbReference type="Proteomes" id="UP001266099">
    <property type="component" value="Unassembled WGS sequence"/>
</dbReference>
<feature type="compositionally biased region" description="Low complexity" evidence="4">
    <location>
        <begin position="1505"/>
        <end position="1516"/>
    </location>
</feature>
<keyword evidence="5" id="KW-0812">Transmembrane</keyword>
<feature type="region of interest" description="Disordered" evidence="4">
    <location>
        <begin position="1448"/>
        <end position="1558"/>
    </location>
</feature>
<dbReference type="SUPFAM" id="SSF50939">
    <property type="entry name" value="Sialidases"/>
    <property type="match status" value="1"/>
</dbReference>
<keyword evidence="9" id="KW-0326">Glycosidase</keyword>
<dbReference type="InterPro" id="IPR036278">
    <property type="entry name" value="Sialidase_sf"/>
</dbReference>
<feature type="transmembrane region" description="Helical" evidence="5">
    <location>
        <begin position="1590"/>
        <end position="1610"/>
    </location>
</feature>
<evidence type="ECO:0000313" key="9">
    <source>
        <dbReference type="EMBL" id="MDR6939911.1"/>
    </source>
</evidence>
<protein>
    <recommendedName>
        <fullName evidence="3">exo-alpha-sialidase</fullName>
        <ecNumber evidence="3">3.2.1.18</ecNumber>
    </recommendedName>
</protein>
<dbReference type="SUPFAM" id="SSF49899">
    <property type="entry name" value="Concanavalin A-like lectins/glucanases"/>
    <property type="match status" value="1"/>
</dbReference>
<evidence type="ECO:0000313" key="10">
    <source>
        <dbReference type="Proteomes" id="UP001266099"/>
    </source>
</evidence>
<dbReference type="Gene3D" id="3.40.50.1110">
    <property type="entry name" value="SGNH hydrolase"/>
    <property type="match status" value="2"/>
</dbReference>
<dbReference type="Gene3D" id="2.60.120.200">
    <property type="match status" value="1"/>
</dbReference>
<dbReference type="GO" id="GO:0004308">
    <property type="term" value="F:exo-alpha-sialidase activity"/>
    <property type="evidence" value="ECO:0007669"/>
    <property type="project" value="UniProtKB-EC"/>
</dbReference>
<proteinExistence type="inferred from homology"/>
<dbReference type="InterPro" id="IPR013320">
    <property type="entry name" value="ConA-like_dom_sf"/>
</dbReference>
<accession>A0ABU1T3S8</accession>
<feature type="chain" id="PRO_5046707029" description="exo-alpha-sialidase" evidence="6">
    <location>
        <begin position="36"/>
        <end position="1629"/>
    </location>
</feature>
<organism evidence="9 10">
    <name type="scientific">Arcanobacterium hippocoleae</name>
    <dbReference type="NCBI Taxonomy" id="149017"/>
    <lineage>
        <taxon>Bacteria</taxon>
        <taxon>Bacillati</taxon>
        <taxon>Actinomycetota</taxon>
        <taxon>Actinomycetes</taxon>
        <taxon>Actinomycetales</taxon>
        <taxon>Actinomycetaceae</taxon>
        <taxon>Arcanobacterium</taxon>
    </lineage>
</organism>
<comment type="catalytic activity">
    <reaction evidence="1">
        <text>Hydrolysis of alpha-(2-&gt;3)-, alpha-(2-&gt;6)-, alpha-(2-&gt;8)- glycosidic linkages of terminal sialic acid residues in oligosaccharides, glycoproteins, glycolipids, colominic acid and synthetic substrates.</text>
        <dbReference type="EC" id="3.2.1.18"/>
    </reaction>
</comment>
<sequence length="1629" mass="175880">MLQILNTRRKFSRFVALIGVAIIGSAGMLPTAAIATNTTEDTPTAAGAASPPPRPAISSFEVQNPKEGGFAEGDTIRFLVTLKNDTEKARAFGTHSSNLTNATCRWWKIAPNETKRDCTMPYHKVTAQDVALGSFTPRITWIMRDSASHSAAGVNLAETVGEPIPVAAKVAEISALTITSGTGKTAYKVGDKFGYEFTINSLSKAQITITGAQCQKQVLTPGENTRCTGSYTVNAADLQRGSAEIVATATVADARRLVNLSKSTQVAVPRIWEQATGFKAFNADPRLAPEISELTYIDRHTDQYNIRIPALTTDSNGDLIAAYDLRPLGGQIRQGGDSPNENSIVQRRSTDQGKNWGPRTVIAQGKVAGAGERYGWSDPSYVVDHTTGEIFAFFVGSLDAGFGYNPNYAMNPDGTVNIHHRSAMNFTVANSKDNGHTWQRRTITNEVLGSRATQVRGCFATSGAGIQKMHEPHKDRLIQQAACLFPNGRFKALSIFSDDHGKTWQSGEFVSDSEGANGNSWNFDENKVTELSDGRLMLNSRIPKGSYGQGYRLTAISSNGGKTWGEYKIDHALQDSQNNAHLMRAFPTAKADTLRAKVLLFSNTKHHWERKDGHVSMSYDDGKTWPVSKQIRTGMTGYTVMTPQKDGKIGLLMEPAGFNDIAYLNFTLRYLTDNLPFEAAIPGTQTIRIADGTPMNPAQITVNGNDPVLADHFAITGLPAGLEFDPRTGTITGTPNLGNAAEQQINLQVTFTEADDGTGIPRQATGIVKLTILPAGANPNDSAWKIHNLATADYQQLKARLQDEKPMNWLFTGDSITHGVVHSNGLKRFSEYFEDVLRTHSILCQNRSKDVVLNTGVSSATSSWMAQYWDSFVAQRNADVVFITYGMNDGRANKPVTDLAQFKTNLSTAIDKIRESGAIPILMTQNDTRQAQANKNLSPYFAAEREMARAKHVMMIDYNSWWQENGDGGANTAWMNDDLHPNQIGHLNWAKFILQELGLAKDARLMATAQAQVPASGTTVKTRIQSFAGASGLSINGLKYAPKKNFDGSAADQITAGVPENTAANNGNITVRFRMDEARNGVNYVLAALEDEQSAKVVTVGVYNGEIRVGRDLGNGQNYGYYTRGGANPGDGNFHIASINYGQNGLTIYLDGQKLAPISGWTQPPSFFAADKLTVGGFGRSYSAGQTFSHLKGAIDYVEVYGQNLTEEQIASLGNDAAPVAAQLRNLYASTQPQMWAFLGGATTQGTLPEISAKNYVQAFEEVVRWEYRSNPAGMRMKFVQNAGLNGLSAKDLLARYDAVIAAQNPNVMVISPDVKFKNKLVETSVADFTAHILALVEKATAANTYVILMSPAQLGADIAEYAQALKQIAAEKKLTYVDGYEWLAAVAANNASGVVAQEWFDANSFMRAKGQIELAKHFMGVIQMLPENLGTSKIWALNYDGDGTPATLNVPDYRQGECPSENPVQPDVNPGQPGGTPDQPGGDVDQPGADPAQPGGNVDQPGADPVQPDVNPVQPGGDQAQPDVNPAQPGGTPDQPGVDPAQPGGKIGSSEATKPEQKLNLSIAPIPSLTLPDQHYTHPKQELAASGSAIWPVIPALLLMLGTGMMLTLQLRWKDQRRRGGNCASKSA</sequence>
<dbReference type="SUPFAM" id="SSF52266">
    <property type="entry name" value="SGNH hydrolase"/>
    <property type="match status" value="2"/>
</dbReference>
<feature type="compositionally biased region" description="Low complexity" evidence="4">
    <location>
        <begin position="1476"/>
        <end position="1492"/>
    </location>
</feature>
<dbReference type="Gene3D" id="2.60.40.10">
    <property type="entry name" value="Immunoglobulins"/>
    <property type="match status" value="1"/>
</dbReference>
<keyword evidence="5" id="KW-0472">Membrane</keyword>
<evidence type="ECO:0000256" key="3">
    <source>
        <dbReference type="ARBA" id="ARBA00012733"/>
    </source>
</evidence>
<evidence type="ECO:0000256" key="4">
    <source>
        <dbReference type="SAM" id="MobiDB-lite"/>
    </source>
</evidence>
<evidence type="ECO:0000256" key="2">
    <source>
        <dbReference type="ARBA" id="ARBA00009348"/>
    </source>
</evidence>
<dbReference type="Pfam" id="PF05345">
    <property type="entry name" value="He_PIG"/>
    <property type="match status" value="1"/>
</dbReference>
<evidence type="ECO:0000256" key="1">
    <source>
        <dbReference type="ARBA" id="ARBA00000427"/>
    </source>
</evidence>
<dbReference type="InterPro" id="IPR006311">
    <property type="entry name" value="TAT_signal"/>
</dbReference>
<evidence type="ECO:0000259" key="8">
    <source>
        <dbReference type="Pfam" id="PF13472"/>
    </source>
</evidence>
<dbReference type="CDD" id="cd15482">
    <property type="entry name" value="Sialidase_non-viral"/>
    <property type="match status" value="1"/>
</dbReference>
<dbReference type="Gene3D" id="2.120.10.10">
    <property type="match status" value="1"/>
</dbReference>
<feature type="signal peptide" evidence="6">
    <location>
        <begin position="1"/>
        <end position="35"/>
    </location>
</feature>
<dbReference type="Pfam" id="PF13088">
    <property type="entry name" value="BNR_2"/>
    <property type="match status" value="1"/>
</dbReference>
<dbReference type="InterPro" id="IPR015919">
    <property type="entry name" value="Cadherin-like_sf"/>
</dbReference>
<evidence type="ECO:0000256" key="5">
    <source>
        <dbReference type="SAM" id="Phobius"/>
    </source>
</evidence>
<dbReference type="InterPro" id="IPR036514">
    <property type="entry name" value="SGNH_hydro_sf"/>
</dbReference>
<feature type="domain" description="Sialidase" evidence="7">
    <location>
        <begin position="343"/>
        <end position="649"/>
    </location>
</feature>
<comment type="caution">
    <text evidence="9">The sequence shown here is derived from an EMBL/GenBank/DDBJ whole genome shotgun (WGS) entry which is preliminary data.</text>
</comment>
<dbReference type="PROSITE" id="PS51318">
    <property type="entry name" value="TAT"/>
    <property type="match status" value="1"/>
</dbReference>
<feature type="region of interest" description="Disordered" evidence="4">
    <location>
        <begin position="332"/>
        <end position="357"/>
    </location>
</feature>
<name>A0ABU1T3S8_9ACTO</name>
<dbReference type="PANTHER" id="PTHR10628">
    <property type="entry name" value="SIALIDASE"/>
    <property type="match status" value="1"/>
</dbReference>
<comment type="similarity">
    <text evidence="2">Belongs to the glycosyl hydrolase 33 family.</text>
</comment>
<evidence type="ECO:0000259" key="7">
    <source>
        <dbReference type="Pfam" id="PF13088"/>
    </source>
</evidence>
<dbReference type="PANTHER" id="PTHR10628:SF30">
    <property type="entry name" value="EXO-ALPHA-SIALIDASE"/>
    <property type="match status" value="1"/>
</dbReference>
<dbReference type="EMBL" id="JAVDUJ010000001">
    <property type="protein sequence ID" value="MDR6939911.1"/>
    <property type="molecule type" value="Genomic_DNA"/>
</dbReference>
<evidence type="ECO:0000256" key="6">
    <source>
        <dbReference type="SAM" id="SignalP"/>
    </source>
</evidence>
<reference evidence="9 10" key="1">
    <citation type="submission" date="2023-07" db="EMBL/GenBank/DDBJ databases">
        <title>Sequencing the genomes of 1000 actinobacteria strains.</title>
        <authorList>
            <person name="Klenk H.-P."/>
        </authorList>
    </citation>
    <scope>NUCLEOTIDE SEQUENCE [LARGE SCALE GENOMIC DNA]</scope>
    <source>
        <strain evidence="9 10">DSM 15539</strain>
    </source>
</reference>
<keyword evidence="10" id="KW-1185">Reference proteome</keyword>
<feature type="domain" description="SGNH hydrolase-type esterase" evidence="8">
    <location>
        <begin position="812"/>
        <end position="986"/>
    </location>
</feature>